<sequence>MVTPPASTSGRGRSPRVHKRTIIELHLEVLHECEAAEWQNVKDDYLQILVQEFMGGHKGHSSSLDARSTNQALSRNNVPSTESDGIDRCPPNEDNPDACSCMETTQLETDRAPPKEDNPDPWNCMENIKLDAEHNEDNGVSGQRTLGARGNIPSVEMKKDAWTKWVAQPHALMHIYGEEQWFQHLLNNVQEATATHKGEVPIADKGIAVEQVMATEDSVRDLPRSQPLHPQPYMKKPLTAKLWMLLLASVIHGCEIENIMQDRELYLDELLDTL</sequence>
<name>A0A0D9QRS4_PLAFR</name>
<evidence type="ECO:0000313" key="3">
    <source>
        <dbReference type="EMBL" id="KJP89618.1"/>
    </source>
</evidence>
<keyword evidence="4" id="KW-1185">Reference proteome</keyword>
<dbReference type="Pfam" id="PF12879">
    <property type="entry name" value="SICA_C"/>
    <property type="match status" value="1"/>
</dbReference>
<dbReference type="Proteomes" id="UP000054561">
    <property type="component" value="Unassembled WGS sequence"/>
</dbReference>
<evidence type="ECO:0000313" key="4">
    <source>
        <dbReference type="Proteomes" id="UP000054561"/>
    </source>
</evidence>
<evidence type="ECO:0000256" key="1">
    <source>
        <dbReference type="SAM" id="MobiDB-lite"/>
    </source>
</evidence>
<protein>
    <recommendedName>
        <fullName evidence="2">Schizont-infected cell agglutination C-terminal domain-containing protein</fullName>
    </recommendedName>
</protein>
<feature type="region of interest" description="Disordered" evidence="1">
    <location>
        <begin position="57"/>
        <end position="91"/>
    </location>
</feature>
<dbReference type="GeneID" id="24266143"/>
<proteinExistence type="predicted"/>
<dbReference type="InterPro" id="IPR024288">
    <property type="entry name" value="SICA_C"/>
</dbReference>
<organism evidence="3 4">
    <name type="scientific">Plasmodium fragile</name>
    <dbReference type="NCBI Taxonomy" id="5857"/>
    <lineage>
        <taxon>Eukaryota</taxon>
        <taxon>Sar</taxon>
        <taxon>Alveolata</taxon>
        <taxon>Apicomplexa</taxon>
        <taxon>Aconoidasida</taxon>
        <taxon>Haemosporida</taxon>
        <taxon>Plasmodiidae</taxon>
        <taxon>Plasmodium</taxon>
        <taxon>Plasmodium (Plasmodium)</taxon>
    </lineage>
</organism>
<evidence type="ECO:0000259" key="2">
    <source>
        <dbReference type="Pfam" id="PF12879"/>
    </source>
</evidence>
<dbReference type="VEuPathDB" id="PlasmoDB:AK88_00829"/>
<dbReference type="EMBL" id="KQ001650">
    <property type="protein sequence ID" value="KJP89618.1"/>
    <property type="molecule type" value="Genomic_DNA"/>
</dbReference>
<feature type="compositionally biased region" description="Polar residues" evidence="1">
    <location>
        <begin position="61"/>
        <end position="83"/>
    </location>
</feature>
<dbReference type="OrthoDB" id="375150at2759"/>
<gene>
    <name evidence="3" type="ORF">AK88_00829</name>
</gene>
<feature type="domain" description="Schizont-infected cell agglutination C-terminal" evidence="2">
    <location>
        <begin position="8"/>
        <end position="56"/>
    </location>
</feature>
<accession>A0A0D9QRS4</accession>
<dbReference type="AlphaFoldDB" id="A0A0D9QRS4"/>
<reference evidence="3 4" key="1">
    <citation type="submission" date="2014-03" db="EMBL/GenBank/DDBJ databases">
        <title>The Genome Sequence of Plasmodium fragile nilgiri.</title>
        <authorList>
            <consortium name="The Broad Institute Genomics Platform"/>
            <consortium name="The Broad Institute Genome Sequencing Center for Infectious Disease"/>
            <person name="Neafsey D."/>
            <person name="Duraisingh M."/>
            <person name="Young S.K."/>
            <person name="Zeng Q."/>
            <person name="Gargeya S."/>
            <person name="Abouelleil A."/>
            <person name="Alvarado L."/>
            <person name="Chapman S.B."/>
            <person name="Gainer-Dewar J."/>
            <person name="Goldberg J."/>
            <person name="Griggs A."/>
            <person name="Gujja S."/>
            <person name="Hansen M."/>
            <person name="Howarth C."/>
            <person name="Imamovic A."/>
            <person name="Larimer J."/>
            <person name="Pearson M."/>
            <person name="Poon T.W."/>
            <person name="Priest M."/>
            <person name="Roberts A."/>
            <person name="Saif S."/>
            <person name="Shea T."/>
            <person name="Sykes S."/>
            <person name="Wortman J."/>
            <person name="Nusbaum C."/>
            <person name="Birren B."/>
        </authorList>
    </citation>
    <scope>NUCLEOTIDE SEQUENCE [LARGE SCALE GENOMIC DNA]</scope>
    <source>
        <strain evidence="4">nilgiri</strain>
    </source>
</reference>
<dbReference type="RefSeq" id="XP_012333896.1">
    <property type="nucleotide sequence ID" value="XM_012478473.1"/>
</dbReference>